<gene>
    <name evidence="2" type="ORF">BJ554DRAFT_2380</name>
</gene>
<protein>
    <submittedName>
        <fullName evidence="2">Uncharacterized protein</fullName>
    </submittedName>
</protein>
<organism evidence="2 3">
    <name type="scientific">Olpidium bornovanus</name>
    <dbReference type="NCBI Taxonomy" id="278681"/>
    <lineage>
        <taxon>Eukaryota</taxon>
        <taxon>Fungi</taxon>
        <taxon>Fungi incertae sedis</taxon>
        <taxon>Olpidiomycota</taxon>
        <taxon>Olpidiomycotina</taxon>
        <taxon>Olpidiomycetes</taxon>
        <taxon>Olpidiales</taxon>
        <taxon>Olpidiaceae</taxon>
        <taxon>Olpidium</taxon>
    </lineage>
</organism>
<feature type="region of interest" description="Disordered" evidence="1">
    <location>
        <begin position="190"/>
        <end position="329"/>
    </location>
</feature>
<dbReference type="AlphaFoldDB" id="A0A8H8DGP0"/>
<dbReference type="Proteomes" id="UP000673691">
    <property type="component" value="Unassembled WGS sequence"/>
</dbReference>
<feature type="region of interest" description="Disordered" evidence="1">
    <location>
        <begin position="138"/>
        <end position="172"/>
    </location>
</feature>
<proteinExistence type="predicted"/>
<dbReference type="EMBL" id="JAEFCI010009845">
    <property type="protein sequence ID" value="KAG5457566.1"/>
    <property type="molecule type" value="Genomic_DNA"/>
</dbReference>
<evidence type="ECO:0000313" key="2">
    <source>
        <dbReference type="EMBL" id="KAG5457566.1"/>
    </source>
</evidence>
<feature type="region of interest" description="Disordered" evidence="1">
    <location>
        <begin position="1"/>
        <end position="46"/>
    </location>
</feature>
<evidence type="ECO:0000313" key="3">
    <source>
        <dbReference type="Proteomes" id="UP000673691"/>
    </source>
</evidence>
<evidence type="ECO:0000256" key="1">
    <source>
        <dbReference type="SAM" id="MobiDB-lite"/>
    </source>
</evidence>
<name>A0A8H8DGP0_9FUNG</name>
<feature type="compositionally biased region" description="Low complexity" evidence="1">
    <location>
        <begin position="138"/>
        <end position="162"/>
    </location>
</feature>
<feature type="compositionally biased region" description="Basic and acidic residues" evidence="1">
    <location>
        <begin position="223"/>
        <end position="232"/>
    </location>
</feature>
<keyword evidence="3" id="KW-1185">Reference proteome</keyword>
<feature type="compositionally biased region" description="Low complexity" evidence="1">
    <location>
        <begin position="252"/>
        <end position="290"/>
    </location>
</feature>
<sequence length="362" mass="37351">MPAYEPGEYKTDEQVAAAAGLAEEPRESFRASPGSPARSIGSPGIPAPYGPDVMMMMMMGGSDGSDVPSARTPSPSHGEDAGLCWGSPTMTAFLHYQGSPISEANSSAVFFDLLNSPLGDAEMSDCFVSPGCEDVAGAAAADPNTTTDASSRSPSPQLSVSPHRFPPNPGASAVAAAAAAEGVAPAAQNVAGAPAKPAKKKEHPGPKALNADVTGKKSFACDSPDKAGDPAKKKAPAAGAAKPTKPGEKQAARAAAAAAAREQRENAQVPPAEQQQPAQQRSNQQQQQQQLRLPYHLAEEEAGQQFVHQADPAQGRTPPPPPQLGGNLASAADSALNYFAFPQFDYSAFHKDGIEQIYVDQC</sequence>
<comment type="caution">
    <text evidence="2">The sequence shown here is derived from an EMBL/GenBank/DDBJ whole genome shotgun (WGS) entry which is preliminary data.</text>
</comment>
<accession>A0A8H8DGP0</accession>
<reference evidence="2 3" key="1">
    <citation type="journal article" name="Sci. Rep.">
        <title>Genome-scale phylogenetic analyses confirm Olpidium as the closest living zoosporic fungus to the non-flagellated, terrestrial fungi.</title>
        <authorList>
            <person name="Chang Y."/>
            <person name="Rochon D."/>
            <person name="Sekimoto S."/>
            <person name="Wang Y."/>
            <person name="Chovatia M."/>
            <person name="Sandor L."/>
            <person name="Salamov A."/>
            <person name="Grigoriev I.V."/>
            <person name="Stajich J.E."/>
            <person name="Spatafora J.W."/>
        </authorList>
    </citation>
    <scope>NUCLEOTIDE SEQUENCE [LARGE SCALE GENOMIC DNA]</scope>
    <source>
        <strain evidence="2">S191</strain>
    </source>
</reference>